<dbReference type="GO" id="GO:0016740">
    <property type="term" value="F:transferase activity"/>
    <property type="evidence" value="ECO:0007669"/>
    <property type="project" value="UniProtKB-KW"/>
</dbReference>
<protein>
    <submittedName>
        <fullName evidence="2">Glycosyltransferase</fullName>
    </submittedName>
</protein>
<keyword evidence="3" id="KW-1185">Reference proteome</keyword>
<organism evidence="2 3">
    <name type="scientific">Teichococcus coralli</name>
    <dbReference type="NCBI Taxonomy" id="2545983"/>
    <lineage>
        <taxon>Bacteria</taxon>
        <taxon>Pseudomonadati</taxon>
        <taxon>Pseudomonadota</taxon>
        <taxon>Alphaproteobacteria</taxon>
        <taxon>Acetobacterales</taxon>
        <taxon>Roseomonadaceae</taxon>
        <taxon>Roseomonas</taxon>
    </lineage>
</organism>
<keyword evidence="1" id="KW-0812">Transmembrane</keyword>
<dbReference type="SUPFAM" id="SSF53448">
    <property type="entry name" value="Nucleotide-diphospho-sugar transferases"/>
    <property type="match status" value="1"/>
</dbReference>
<comment type="caution">
    <text evidence="2">The sequence shown here is derived from an EMBL/GenBank/DDBJ whole genome shotgun (WGS) entry which is preliminary data.</text>
</comment>
<evidence type="ECO:0000313" key="2">
    <source>
        <dbReference type="EMBL" id="MXP65476.1"/>
    </source>
</evidence>
<gene>
    <name evidence="2" type="ORF">E0493_19190</name>
</gene>
<dbReference type="EMBL" id="SNVJ01000022">
    <property type="protein sequence ID" value="MXP65476.1"/>
    <property type="molecule type" value="Genomic_DNA"/>
</dbReference>
<evidence type="ECO:0000256" key="1">
    <source>
        <dbReference type="SAM" id="Phobius"/>
    </source>
</evidence>
<dbReference type="OrthoDB" id="9806525at2"/>
<proteinExistence type="predicted"/>
<keyword evidence="1" id="KW-0472">Membrane</keyword>
<evidence type="ECO:0000313" key="3">
    <source>
        <dbReference type="Proteomes" id="UP000460715"/>
    </source>
</evidence>
<sequence length="400" mass="41369">MTGGGSCGPGWPAAASTRATKRATEAGRVGLLGDSLPWATLALAALPVAVGAGNLRRLPRAHGKPPGPTLVSILIPARDEAANIEACLRAALASRDVPVEVVVMDDGSRDGTGTIVAALAAEDERVGLVTAPPLPPGWTGKVHACARLAEAARGTHLLFIDADVRLRPHAAAALAAHAEDHDLALVTGVPKQVLGSLGEGLTVPAINFLMLGYLPGGGRAGSGQASLAAACGQLMLAEATAYRRAGGHAAAPGVLHDGLALARRLRAQGFRTEVVDGSRLATCRMYSGLREAWAGFVKNAREGMATPRGLPVWTVLLGGGHLLPWLLLPHPAAALAVLLSLGLRGAITWRMRERWWSVPLHPFAVAVALAIQWTALLGHWLGARPAWKGRAYGDSRTGAA</sequence>
<reference evidence="2 3" key="1">
    <citation type="submission" date="2019-03" db="EMBL/GenBank/DDBJ databases">
        <title>Roseomonas sp. a novel Roseomonas species isolated from Sea whip Gorgonian.</title>
        <authorList>
            <person name="Li F."/>
            <person name="Pan X."/>
            <person name="Huang S."/>
            <person name="Li Z."/>
            <person name="Meng B."/>
        </authorList>
    </citation>
    <scope>NUCLEOTIDE SEQUENCE [LARGE SCALE GENOMIC DNA]</scope>
    <source>
        <strain evidence="2 3">M0104</strain>
    </source>
</reference>
<dbReference type="AlphaFoldDB" id="A0A845BH68"/>
<accession>A0A845BH68</accession>
<dbReference type="PANTHER" id="PTHR43646">
    <property type="entry name" value="GLYCOSYLTRANSFERASE"/>
    <property type="match status" value="1"/>
</dbReference>
<dbReference type="Proteomes" id="UP000460715">
    <property type="component" value="Unassembled WGS sequence"/>
</dbReference>
<keyword evidence="2" id="KW-0808">Transferase</keyword>
<dbReference type="PANTHER" id="PTHR43646:SF3">
    <property type="entry name" value="SLR1566 PROTEIN"/>
    <property type="match status" value="1"/>
</dbReference>
<name>A0A845BH68_9PROT</name>
<keyword evidence="1" id="KW-1133">Transmembrane helix</keyword>
<dbReference type="Pfam" id="PF13641">
    <property type="entry name" value="Glyco_tranf_2_3"/>
    <property type="match status" value="1"/>
</dbReference>
<dbReference type="InterPro" id="IPR029044">
    <property type="entry name" value="Nucleotide-diphossugar_trans"/>
</dbReference>
<dbReference type="Gene3D" id="3.90.550.10">
    <property type="entry name" value="Spore Coat Polysaccharide Biosynthesis Protein SpsA, Chain A"/>
    <property type="match status" value="1"/>
</dbReference>
<feature type="transmembrane region" description="Helical" evidence="1">
    <location>
        <begin position="363"/>
        <end position="382"/>
    </location>
</feature>